<keyword evidence="7 10" id="KW-1133">Transmembrane helix</keyword>
<gene>
    <name evidence="12" type="ORF">YC6258_01498</name>
</gene>
<protein>
    <submittedName>
        <fullName evidence="12">Putative enzyme of heme biosynthesis</fullName>
    </submittedName>
</protein>
<evidence type="ECO:0000256" key="3">
    <source>
        <dbReference type="ARBA" id="ARBA00004744"/>
    </source>
</evidence>
<keyword evidence="4" id="KW-1003">Cell membrane</keyword>
<evidence type="ECO:0000259" key="11">
    <source>
        <dbReference type="Pfam" id="PF07219"/>
    </source>
</evidence>
<name>A0A0C5VH32_9GAMM</name>
<keyword evidence="6 10" id="KW-0812">Transmembrane</keyword>
<dbReference type="OrthoDB" id="7053339at2"/>
<organism evidence="12 13">
    <name type="scientific">Gynuella sunshinyii YC6258</name>
    <dbReference type="NCBI Taxonomy" id="1445510"/>
    <lineage>
        <taxon>Bacteria</taxon>
        <taxon>Pseudomonadati</taxon>
        <taxon>Pseudomonadota</taxon>
        <taxon>Gammaproteobacteria</taxon>
        <taxon>Oceanospirillales</taxon>
        <taxon>Saccharospirillaceae</taxon>
        <taxon>Gynuella</taxon>
    </lineage>
</organism>
<evidence type="ECO:0000313" key="13">
    <source>
        <dbReference type="Proteomes" id="UP000032266"/>
    </source>
</evidence>
<dbReference type="GO" id="GO:0006779">
    <property type="term" value="P:porphyrin-containing compound biosynthetic process"/>
    <property type="evidence" value="ECO:0007669"/>
    <property type="project" value="UniProtKB-KW"/>
</dbReference>
<feature type="transmembrane region" description="Helical" evidence="10">
    <location>
        <begin position="49"/>
        <end position="71"/>
    </location>
</feature>
<dbReference type="AlphaFoldDB" id="A0A0C5VH32"/>
<dbReference type="InterPro" id="IPR010817">
    <property type="entry name" value="HemY_N"/>
</dbReference>
<evidence type="ECO:0000256" key="7">
    <source>
        <dbReference type="ARBA" id="ARBA00022989"/>
    </source>
</evidence>
<evidence type="ECO:0000256" key="5">
    <source>
        <dbReference type="ARBA" id="ARBA00022519"/>
    </source>
</evidence>
<dbReference type="HOGENOM" id="CLU_037501_2_1_6"/>
<dbReference type="NCBIfam" id="TIGR00540">
    <property type="entry name" value="TPR_hemY_coli"/>
    <property type="match status" value="1"/>
</dbReference>
<dbReference type="GO" id="GO:0042168">
    <property type="term" value="P:heme metabolic process"/>
    <property type="evidence" value="ECO:0007669"/>
    <property type="project" value="InterPro"/>
</dbReference>
<evidence type="ECO:0000256" key="1">
    <source>
        <dbReference type="ARBA" id="ARBA00002962"/>
    </source>
</evidence>
<comment type="pathway">
    <text evidence="3">Porphyrin-containing compound metabolism; protoheme biosynthesis.</text>
</comment>
<dbReference type="InterPro" id="IPR005254">
    <property type="entry name" value="Heme_biosyn_assoc_TPR_pro"/>
</dbReference>
<dbReference type="UniPathway" id="UPA00252"/>
<evidence type="ECO:0000256" key="8">
    <source>
        <dbReference type="ARBA" id="ARBA00023136"/>
    </source>
</evidence>
<sequence length="410" mass="46614">MNYRILRLFILILLWLVLMTLAALAGQVASRDAGYVLVSIGRYTLETSFWLAAAAWCLSVAIVYGSVWLLGRLRIYRSLSRWNHARLANRASRMMNDGLRALARGQFKLAYKLLTNSAKRANIPAINYLLAAYAAHHMGNNTLCDECLTAAETTGKADPVMAGLLQSMVQIQRKDYEQALATLTRIRGEDKNPFKLELLRQVYDYLQDWENLDQTLKRLDKIGRSQSSEVRISTEHLIINRLKQADAKTLDKVWNSIDSSNKQEPVMLLTYCHQLTEQGRQQQAEVLLRKHISQQYDRESILAYGLLNADAKQQLLAAESWLRERPNNIELLVTLGRLSLKNQLWGKALEYLKMAVSLGHCPLGHAELARLYAAMGEQQLSHEHLQQYVAMTESLPQLPMPDHDQQSKAS</sequence>
<evidence type="ECO:0000313" key="12">
    <source>
        <dbReference type="EMBL" id="AJQ93546.1"/>
    </source>
</evidence>
<dbReference type="Gene3D" id="1.25.40.10">
    <property type="entry name" value="Tetratricopeptide repeat domain"/>
    <property type="match status" value="1"/>
</dbReference>
<comment type="subcellular location">
    <subcellularLocation>
        <location evidence="2">Cell inner membrane</location>
        <topology evidence="2">Multi-pass membrane protein</topology>
    </subcellularLocation>
</comment>
<keyword evidence="5" id="KW-0997">Cell inner membrane</keyword>
<dbReference type="SUPFAM" id="SSF48452">
    <property type="entry name" value="TPR-like"/>
    <property type="match status" value="1"/>
</dbReference>
<accession>A0A0C5VH32</accession>
<keyword evidence="8 10" id="KW-0472">Membrane</keyword>
<comment type="function">
    <text evidence="1">Involved in a late step of protoheme IX synthesis.</text>
</comment>
<evidence type="ECO:0000256" key="4">
    <source>
        <dbReference type="ARBA" id="ARBA00022475"/>
    </source>
</evidence>
<reference evidence="12 13" key="1">
    <citation type="submission" date="2014-01" db="EMBL/GenBank/DDBJ databases">
        <title>Full genme sequencing of cellulolytic bacterium Gynuella sunshinyii YC6258T gen. nov., sp. nov.</title>
        <authorList>
            <person name="Khan H."/>
            <person name="Chung E.J."/>
            <person name="Chung Y.R."/>
        </authorList>
    </citation>
    <scope>NUCLEOTIDE SEQUENCE [LARGE SCALE GENOMIC DNA]</scope>
    <source>
        <strain evidence="12 13">YC6258</strain>
    </source>
</reference>
<dbReference type="STRING" id="1445510.YC6258_01498"/>
<feature type="domain" description="HemY N-terminal" evidence="11">
    <location>
        <begin position="34"/>
        <end position="139"/>
    </location>
</feature>
<keyword evidence="9" id="KW-0627">Porphyrin biosynthesis</keyword>
<evidence type="ECO:0000256" key="10">
    <source>
        <dbReference type="SAM" id="Phobius"/>
    </source>
</evidence>
<evidence type="ECO:0000256" key="2">
    <source>
        <dbReference type="ARBA" id="ARBA00004429"/>
    </source>
</evidence>
<evidence type="ECO:0000256" key="6">
    <source>
        <dbReference type="ARBA" id="ARBA00022692"/>
    </source>
</evidence>
<dbReference type="GO" id="GO:0005886">
    <property type="term" value="C:plasma membrane"/>
    <property type="evidence" value="ECO:0007669"/>
    <property type="project" value="UniProtKB-SubCell"/>
</dbReference>
<dbReference type="RefSeq" id="WP_044616301.1">
    <property type="nucleotide sequence ID" value="NZ_CP007142.1"/>
</dbReference>
<dbReference type="Pfam" id="PF07219">
    <property type="entry name" value="HemY_N"/>
    <property type="match status" value="1"/>
</dbReference>
<dbReference type="InterPro" id="IPR011990">
    <property type="entry name" value="TPR-like_helical_dom_sf"/>
</dbReference>
<keyword evidence="13" id="KW-1185">Reference proteome</keyword>
<proteinExistence type="predicted"/>
<dbReference type="EMBL" id="CP007142">
    <property type="protein sequence ID" value="AJQ93546.1"/>
    <property type="molecule type" value="Genomic_DNA"/>
</dbReference>
<evidence type="ECO:0000256" key="9">
    <source>
        <dbReference type="ARBA" id="ARBA00023244"/>
    </source>
</evidence>
<dbReference type="Proteomes" id="UP000032266">
    <property type="component" value="Chromosome"/>
</dbReference>
<dbReference type="KEGG" id="gsn:YC6258_01498"/>